<accession>A0A2S6F9B4</accession>
<evidence type="ECO:0000313" key="9">
    <source>
        <dbReference type="EMBL" id="PPK34020.1"/>
    </source>
</evidence>
<comment type="similarity">
    <text evidence="1">Belongs to the transferase hexapeptide repeat family.</text>
</comment>
<dbReference type="GO" id="GO:0008811">
    <property type="term" value="F:chloramphenicol O-acetyltransferase activity"/>
    <property type="evidence" value="ECO:0007669"/>
    <property type="project" value="UniProtKB-EC"/>
</dbReference>
<comment type="caution">
    <text evidence="9">The sequence shown here is derived from an EMBL/GenBank/DDBJ whole genome shotgun (WGS) entry which is preliminary data.</text>
</comment>
<evidence type="ECO:0000256" key="3">
    <source>
        <dbReference type="ARBA" id="ARBA00020291"/>
    </source>
</evidence>
<keyword evidence="5" id="KW-0677">Repeat</keyword>
<dbReference type="PROSITE" id="PS00101">
    <property type="entry name" value="HEXAPEP_TRANSFERASES"/>
    <property type="match status" value="1"/>
</dbReference>
<dbReference type="InterPro" id="IPR018357">
    <property type="entry name" value="Hexapep_transf_CS"/>
</dbReference>
<dbReference type="InterPro" id="IPR011004">
    <property type="entry name" value="Trimer_LpxA-like_sf"/>
</dbReference>
<name>A0A2S6F9B4_LEGPN</name>
<dbReference type="GO" id="GO:0046677">
    <property type="term" value="P:response to antibiotic"/>
    <property type="evidence" value="ECO:0007669"/>
    <property type="project" value="UniProtKB-KW"/>
</dbReference>
<protein>
    <recommendedName>
        <fullName evidence="3">Chloramphenicol acetyltransferase</fullName>
        <ecNumber evidence="2">2.3.1.28</ecNumber>
    </recommendedName>
</protein>
<evidence type="ECO:0000256" key="4">
    <source>
        <dbReference type="ARBA" id="ARBA00022679"/>
    </source>
</evidence>
<dbReference type="PANTHER" id="PTHR43300">
    <property type="entry name" value="ACETYLTRANSFERASE"/>
    <property type="match status" value="1"/>
</dbReference>
<organism evidence="9 10">
    <name type="scientific">Legionella pneumophila</name>
    <dbReference type="NCBI Taxonomy" id="446"/>
    <lineage>
        <taxon>Bacteria</taxon>
        <taxon>Pseudomonadati</taxon>
        <taxon>Pseudomonadota</taxon>
        <taxon>Gammaproteobacteria</taxon>
        <taxon>Legionellales</taxon>
        <taxon>Legionellaceae</taxon>
        <taxon>Legionella</taxon>
    </lineage>
</organism>
<evidence type="ECO:0000256" key="5">
    <source>
        <dbReference type="ARBA" id="ARBA00022737"/>
    </source>
</evidence>
<dbReference type="SUPFAM" id="SSF51161">
    <property type="entry name" value="Trimeric LpxA-like enzymes"/>
    <property type="match status" value="1"/>
</dbReference>
<proteinExistence type="inferred from homology"/>
<keyword evidence="7" id="KW-0012">Acyltransferase</keyword>
<dbReference type="Proteomes" id="UP000239239">
    <property type="component" value="Unassembled WGS sequence"/>
</dbReference>
<evidence type="ECO:0000256" key="1">
    <source>
        <dbReference type="ARBA" id="ARBA00007274"/>
    </source>
</evidence>
<reference evidence="9 10" key="1">
    <citation type="submission" date="2018-02" db="EMBL/GenBank/DDBJ databases">
        <title>Draft genome sequences of four Legionella pneumophila clinical strains isolated in Ontario.</title>
        <authorList>
            <person name="Fortuna A."/>
            <person name="Ramnarine R."/>
            <person name="Li A."/>
            <person name="Frantz C."/>
            <person name="Mallo G."/>
        </authorList>
    </citation>
    <scope>NUCLEOTIDE SEQUENCE [LARGE SCALE GENOMIC DNA]</scope>
    <source>
        <strain evidence="9 10">LG61</strain>
    </source>
</reference>
<evidence type="ECO:0000313" key="10">
    <source>
        <dbReference type="Proteomes" id="UP000239239"/>
    </source>
</evidence>
<dbReference type="Pfam" id="PF00132">
    <property type="entry name" value="Hexapep"/>
    <property type="match status" value="1"/>
</dbReference>
<keyword evidence="6" id="KW-0046">Antibiotic resistance</keyword>
<evidence type="ECO:0000256" key="2">
    <source>
        <dbReference type="ARBA" id="ARBA00013235"/>
    </source>
</evidence>
<dbReference type="EMBL" id="PQWY01000001">
    <property type="protein sequence ID" value="PPK34020.1"/>
    <property type="molecule type" value="Genomic_DNA"/>
</dbReference>
<evidence type="ECO:0000256" key="6">
    <source>
        <dbReference type="ARBA" id="ARBA00023251"/>
    </source>
</evidence>
<dbReference type="CDD" id="cd03349">
    <property type="entry name" value="LbH_XAT"/>
    <property type="match status" value="1"/>
</dbReference>
<dbReference type="AlphaFoldDB" id="A0A2S6F9B4"/>
<dbReference type="OrthoDB" id="9815592at2"/>
<dbReference type="InterPro" id="IPR050179">
    <property type="entry name" value="Trans_hexapeptide_repeat"/>
</dbReference>
<dbReference type="PANTHER" id="PTHR43300:SF12">
    <property type="entry name" value="CHLORAMPHENICOL ACETYLTRANSFERASE"/>
    <property type="match status" value="1"/>
</dbReference>
<keyword evidence="4 9" id="KW-0808">Transferase</keyword>
<sequence>MRSFKFRNEQSMKPADEKHWSKIEYLHQSVKNPNIHIKGKHSYYSDAWTGSFEETVVRYLYGDEYSLKTWQPQWPIDQLYIGDYVCIAAEAIILLGGNHNHRADWFCLYPFADKYVDAYQGKGDTIIEDGVWIGMRAVIMPGVTIGEGAIVAANSIVTKNVEPYSIVAGNPAKLVRKRFADDVIERILALSIYSWSEAKFNLLKNYICSNNIDKLEQASRSYEQNHTIESK</sequence>
<dbReference type="EC" id="2.3.1.28" evidence="2"/>
<gene>
    <name evidence="9" type="ORF">C3928_00600</name>
</gene>
<dbReference type="InterPro" id="IPR001451">
    <property type="entry name" value="Hexapep"/>
</dbReference>
<comment type="catalytic activity">
    <reaction evidence="8">
        <text>chloramphenicol + acetyl-CoA = chloramphenicol 3-acetate + CoA</text>
        <dbReference type="Rhea" id="RHEA:18421"/>
        <dbReference type="ChEBI" id="CHEBI:16730"/>
        <dbReference type="ChEBI" id="CHEBI:17698"/>
        <dbReference type="ChEBI" id="CHEBI:57287"/>
        <dbReference type="ChEBI" id="CHEBI:57288"/>
        <dbReference type="EC" id="2.3.1.28"/>
    </reaction>
</comment>
<evidence type="ECO:0000256" key="8">
    <source>
        <dbReference type="ARBA" id="ARBA00047633"/>
    </source>
</evidence>
<evidence type="ECO:0000256" key="7">
    <source>
        <dbReference type="ARBA" id="ARBA00023315"/>
    </source>
</evidence>
<dbReference type="Gene3D" id="2.160.10.10">
    <property type="entry name" value="Hexapeptide repeat proteins"/>
    <property type="match status" value="1"/>
</dbReference>